<dbReference type="EMBL" id="CADCTP010000409">
    <property type="protein sequence ID" value="CAA9289400.1"/>
    <property type="molecule type" value="Genomic_DNA"/>
</dbReference>
<organism evidence="2">
    <name type="scientific">uncultured Mycobacteriales bacterium</name>
    <dbReference type="NCBI Taxonomy" id="581187"/>
    <lineage>
        <taxon>Bacteria</taxon>
        <taxon>Bacillati</taxon>
        <taxon>Actinomycetota</taxon>
        <taxon>Actinomycetes</taxon>
        <taxon>Mycobacteriales</taxon>
        <taxon>environmental samples</taxon>
    </lineage>
</organism>
<accession>A0A6J4JWI0</accession>
<protein>
    <submittedName>
        <fullName evidence="2">Uncharacterized protein</fullName>
    </submittedName>
</protein>
<feature type="compositionally biased region" description="Basic and acidic residues" evidence="1">
    <location>
        <begin position="57"/>
        <end position="73"/>
    </location>
</feature>
<feature type="region of interest" description="Disordered" evidence="1">
    <location>
        <begin position="29"/>
        <end position="91"/>
    </location>
</feature>
<reference evidence="2" key="1">
    <citation type="submission" date="2020-02" db="EMBL/GenBank/DDBJ databases">
        <authorList>
            <person name="Meier V. D."/>
        </authorList>
    </citation>
    <scope>NUCLEOTIDE SEQUENCE</scope>
    <source>
        <strain evidence="2">AVDCRST_MAG41</strain>
    </source>
</reference>
<proteinExistence type="predicted"/>
<evidence type="ECO:0000313" key="2">
    <source>
        <dbReference type="EMBL" id="CAA9289400.1"/>
    </source>
</evidence>
<evidence type="ECO:0000256" key="1">
    <source>
        <dbReference type="SAM" id="MobiDB-lite"/>
    </source>
</evidence>
<name>A0A6J4JWI0_9ACTN</name>
<dbReference type="AlphaFoldDB" id="A0A6J4JWI0"/>
<gene>
    <name evidence="2" type="ORF">AVDCRST_MAG41-4288</name>
</gene>
<sequence>MSRQARRVGPRHVRLLLQPAGLLRLAAGVRGRHRPADPDPHRPVLTAPADVLTAHADSSDRARRRGPDPERIRPSRVGRTGGTGQATGPRP</sequence>